<proteinExistence type="predicted"/>
<evidence type="ECO:0000313" key="4">
    <source>
        <dbReference type="EMBL" id="GAC34460.1"/>
    </source>
</evidence>
<dbReference type="InterPro" id="IPR034122">
    <property type="entry name" value="Retropepsin-like_bacterial"/>
</dbReference>
<dbReference type="Pfam" id="PF13975">
    <property type="entry name" value="gag-asp_proteas"/>
    <property type="match status" value="1"/>
</dbReference>
<comment type="caution">
    <text evidence="4">The sequence shown here is derived from an EMBL/GenBank/DDBJ whole genome shotgun (WGS) entry which is preliminary data.</text>
</comment>
<dbReference type="RefSeq" id="WP_007106225.1">
    <property type="nucleotide sequence ID" value="NZ_BAER01000111.1"/>
</dbReference>
<dbReference type="OrthoDB" id="5697241at2"/>
<evidence type="ECO:0000259" key="3">
    <source>
        <dbReference type="PROSITE" id="PS50175"/>
    </source>
</evidence>
<gene>
    <name evidence="4" type="ORF">GPLA_3572</name>
</gene>
<dbReference type="InterPro" id="IPR001995">
    <property type="entry name" value="Peptidase_A2_cat"/>
</dbReference>
<dbReference type="CDD" id="cd05483">
    <property type="entry name" value="retropepsin_like_bacteria"/>
    <property type="match status" value="1"/>
</dbReference>
<dbReference type="PROSITE" id="PS50175">
    <property type="entry name" value="ASP_PROT_RETROV"/>
    <property type="match status" value="1"/>
</dbReference>
<dbReference type="EMBL" id="BAER01000111">
    <property type="protein sequence ID" value="GAC34460.1"/>
    <property type="molecule type" value="Genomic_DNA"/>
</dbReference>
<dbReference type="AlphaFoldDB" id="K7AGQ3"/>
<sequence>MSKLNSALVLAFFASLSINVYQYLSFHELRPVAVHKPVFETTNLAPFKQAPMQPANQEPQSNTSNPPYENKANIENETSASGTKRFKPDRRQAYLAQTRRWLTGQEYAKLEAFFPLYLRQYPQDVEFLLLEAQYIAQSHLLSDAIIHYHGMLSLPLSKAQQTQVQNTIARLTNETITELKQANSWDILAQFVEPLLQVSPTDRELILALATAYARQQQASLMENVLASIRYEDPQAMEIRQIIQRIDESINADNGDTSQATNGSPQRVGLTNSFQIPLQKYGDQYVVETSLSGNQVHFLIDTGASTTAISRQKFKALFKSVASKFVGQFNVQTANGTVRSPMYQFASLEIAKAKVRNINVMVLPLDELAHSDGLLGMNFLREFDFRIDQKNALLHLR</sequence>
<dbReference type="STRING" id="1129793.GPLA_3572"/>
<dbReference type="InterPro" id="IPR001969">
    <property type="entry name" value="Aspartic_peptidase_AS"/>
</dbReference>
<evidence type="ECO:0000313" key="5">
    <source>
        <dbReference type="Proteomes" id="UP000006322"/>
    </source>
</evidence>
<evidence type="ECO:0000256" key="2">
    <source>
        <dbReference type="SAM" id="MobiDB-lite"/>
    </source>
</evidence>
<organism evidence="4 5">
    <name type="scientific">Paraglaciecola polaris LMG 21857</name>
    <dbReference type="NCBI Taxonomy" id="1129793"/>
    <lineage>
        <taxon>Bacteria</taxon>
        <taxon>Pseudomonadati</taxon>
        <taxon>Pseudomonadota</taxon>
        <taxon>Gammaproteobacteria</taxon>
        <taxon>Alteromonadales</taxon>
        <taxon>Alteromonadaceae</taxon>
        <taxon>Paraglaciecola</taxon>
    </lineage>
</organism>
<dbReference type="Gene3D" id="2.40.70.10">
    <property type="entry name" value="Acid Proteases"/>
    <property type="match status" value="1"/>
</dbReference>
<dbReference type="GO" id="GO:0006508">
    <property type="term" value="P:proteolysis"/>
    <property type="evidence" value="ECO:0007669"/>
    <property type="project" value="InterPro"/>
</dbReference>
<dbReference type="GO" id="GO:0004190">
    <property type="term" value="F:aspartic-type endopeptidase activity"/>
    <property type="evidence" value="ECO:0007669"/>
    <property type="project" value="InterPro"/>
</dbReference>
<protein>
    <recommendedName>
        <fullName evidence="3">Peptidase A2 domain-containing protein</fullName>
    </recommendedName>
</protein>
<accession>K7AGQ3</accession>
<dbReference type="Proteomes" id="UP000006322">
    <property type="component" value="Unassembled WGS sequence"/>
</dbReference>
<feature type="domain" description="Peptidase A2" evidence="3">
    <location>
        <begin position="296"/>
        <end position="379"/>
    </location>
</feature>
<evidence type="ECO:0000256" key="1">
    <source>
        <dbReference type="ARBA" id="ARBA00022801"/>
    </source>
</evidence>
<feature type="region of interest" description="Disordered" evidence="2">
    <location>
        <begin position="51"/>
        <end position="89"/>
    </location>
</feature>
<keyword evidence="1" id="KW-0378">Hydrolase</keyword>
<dbReference type="InterPro" id="IPR021109">
    <property type="entry name" value="Peptidase_aspartic_dom_sf"/>
</dbReference>
<feature type="compositionally biased region" description="Polar residues" evidence="2">
    <location>
        <begin position="54"/>
        <end position="82"/>
    </location>
</feature>
<name>K7AGQ3_9ALTE</name>
<keyword evidence="5" id="KW-1185">Reference proteome</keyword>
<dbReference type="PROSITE" id="PS00141">
    <property type="entry name" value="ASP_PROTEASE"/>
    <property type="match status" value="1"/>
</dbReference>
<dbReference type="NCBIfam" id="TIGR02281">
    <property type="entry name" value="clan_AA_DTGA"/>
    <property type="match status" value="1"/>
</dbReference>
<dbReference type="InterPro" id="IPR011969">
    <property type="entry name" value="Clan_AA_Asp_peptidase_C"/>
</dbReference>
<reference evidence="5" key="1">
    <citation type="journal article" date="2014" name="Environ. Microbiol.">
        <title>Comparative genomics of the marine bacterial genus Glaciecola reveals the high degree of genomic diversity and genomic characteristic for cold adaptation.</title>
        <authorList>
            <person name="Qin Q.L."/>
            <person name="Xie B.B."/>
            <person name="Yu Y."/>
            <person name="Shu Y.L."/>
            <person name="Rong J.C."/>
            <person name="Zhang Y.J."/>
            <person name="Zhao D.L."/>
            <person name="Chen X.L."/>
            <person name="Zhang X.Y."/>
            <person name="Chen B."/>
            <person name="Zhou B.C."/>
            <person name="Zhang Y.Z."/>
        </authorList>
    </citation>
    <scope>NUCLEOTIDE SEQUENCE [LARGE SCALE GENOMIC DNA]</scope>
    <source>
        <strain evidence="5">LMG 21857</strain>
    </source>
</reference>
<dbReference type="SUPFAM" id="SSF50630">
    <property type="entry name" value="Acid proteases"/>
    <property type="match status" value="1"/>
</dbReference>